<feature type="domain" description="tRNA-splicing endonuclease subunit Sen54 N-terminal" evidence="3">
    <location>
        <begin position="50"/>
        <end position="115"/>
    </location>
</feature>
<dbReference type="AlphaFoldDB" id="A0A164LU79"/>
<evidence type="ECO:0000256" key="2">
    <source>
        <dbReference type="ARBA" id="ARBA00022694"/>
    </source>
</evidence>
<evidence type="ECO:0000313" key="5">
    <source>
        <dbReference type="Proteomes" id="UP000076858"/>
    </source>
</evidence>
<protein>
    <submittedName>
        <fullName evidence="4">tRNA-splicing endonuclease subunit Sen54-like protein</fullName>
    </submittedName>
</protein>
<dbReference type="GO" id="GO:0000379">
    <property type="term" value="P:tRNA-type intron splice site recognition and cleavage"/>
    <property type="evidence" value="ECO:0007669"/>
    <property type="project" value="TreeGrafter"/>
</dbReference>
<sequence length="350" mass="39503">MLSAKELLDLRSRKAHPRSLPTMPPKDFVPTHSAEETATINAIVEEKMTYLKEERAERRNLLTKADWLPQEKVAKIEKKLGGGWDVYGFDKNGKTYLQPEEALFLIELSKLELWYSGTPVSVQQAYQILLVEDLCSTLKYRVYSHLCRQGYRLVRRLLFGSSAAEPSDYDCIPHLLASASESVLIQFSDLEFLPESIRNRESTYVINKKDFLHFCVDREEVATSISLASTNNPLFSGKTKPLLLGNFIGDPYYANDGLYNPTDEELNQIDEDDLQISYDVYSPGRHFRKSNPGPPCFMLAIAEWSSNVPSLLCLERFKRRCGPKTVPLVAVSGAGSGVSFYQLKGVVSPM</sequence>
<comment type="caution">
    <text evidence="4">The sequence shown here is derived from an EMBL/GenBank/DDBJ whole genome shotgun (WGS) entry which is preliminary data.</text>
</comment>
<dbReference type="InterPro" id="IPR024336">
    <property type="entry name" value="tRNA_splic_suSen54_N"/>
</dbReference>
<dbReference type="PANTHER" id="PTHR21027">
    <property type="entry name" value="TRNA-SPLICING ENDONUCLEASE SUBUNIT SEN54"/>
    <property type="match status" value="1"/>
</dbReference>
<keyword evidence="2" id="KW-0819">tRNA processing</keyword>
<reference evidence="4 5" key="1">
    <citation type="submission" date="2016-03" db="EMBL/GenBank/DDBJ databases">
        <title>EvidentialGene: Evidence-directed Construction of Genes on Genomes.</title>
        <authorList>
            <person name="Gilbert D.G."/>
            <person name="Choi J.-H."/>
            <person name="Mockaitis K."/>
            <person name="Colbourne J."/>
            <person name="Pfrender M."/>
        </authorList>
    </citation>
    <scope>NUCLEOTIDE SEQUENCE [LARGE SCALE GENOMIC DNA]</scope>
    <source>
        <strain evidence="4 5">Xinb3</strain>
        <tissue evidence="4">Complete organism</tissue>
    </source>
</reference>
<dbReference type="GO" id="GO:0004519">
    <property type="term" value="F:endonuclease activity"/>
    <property type="evidence" value="ECO:0007669"/>
    <property type="project" value="UniProtKB-KW"/>
</dbReference>
<comment type="similarity">
    <text evidence="1">Belongs to the SEN54 family.</text>
</comment>
<keyword evidence="4" id="KW-0378">Hydrolase</keyword>
<keyword evidence="4" id="KW-0255">Endonuclease</keyword>
<dbReference type="Proteomes" id="UP000076858">
    <property type="component" value="Unassembled WGS sequence"/>
</dbReference>
<keyword evidence="5" id="KW-1185">Reference proteome</keyword>
<dbReference type="EMBL" id="LRGB01003123">
    <property type="protein sequence ID" value="KZS04437.1"/>
    <property type="molecule type" value="Genomic_DNA"/>
</dbReference>
<keyword evidence="4" id="KW-0540">Nuclease</keyword>
<proteinExistence type="inferred from homology"/>
<organism evidence="4 5">
    <name type="scientific">Daphnia magna</name>
    <dbReference type="NCBI Taxonomy" id="35525"/>
    <lineage>
        <taxon>Eukaryota</taxon>
        <taxon>Metazoa</taxon>
        <taxon>Ecdysozoa</taxon>
        <taxon>Arthropoda</taxon>
        <taxon>Crustacea</taxon>
        <taxon>Branchiopoda</taxon>
        <taxon>Diplostraca</taxon>
        <taxon>Cladocera</taxon>
        <taxon>Anomopoda</taxon>
        <taxon>Daphniidae</taxon>
        <taxon>Daphnia</taxon>
    </lineage>
</organism>
<dbReference type="GO" id="GO:0000214">
    <property type="term" value="C:tRNA-intron endonuclease complex"/>
    <property type="evidence" value="ECO:0007669"/>
    <property type="project" value="TreeGrafter"/>
</dbReference>
<dbReference type="Pfam" id="PF12928">
    <property type="entry name" value="tRNA_int_end_N2"/>
    <property type="match status" value="1"/>
</dbReference>
<evidence type="ECO:0000256" key="1">
    <source>
        <dbReference type="ARBA" id="ARBA00005736"/>
    </source>
</evidence>
<dbReference type="OrthoDB" id="408683at2759"/>
<evidence type="ECO:0000259" key="3">
    <source>
        <dbReference type="Pfam" id="PF12928"/>
    </source>
</evidence>
<accession>A0A164LU79</accession>
<dbReference type="InterPro" id="IPR024337">
    <property type="entry name" value="tRNA_splic_suSen54"/>
</dbReference>
<dbReference type="STRING" id="35525.A0A164LU79"/>
<evidence type="ECO:0000313" key="4">
    <source>
        <dbReference type="EMBL" id="KZS04437.1"/>
    </source>
</evidence>
<name>A0A164LU79_9CRUS</name>
<gene>
    <name evidence="4" type="ORF">APZ42_032753</name>
</gene>
<dbReference type="PANTHER" id="PTHR21027:SF1">
    <property type="entry name" value="TRNA-SPLICING ENDONUCLEASE SUBUNIT SEN54"/>
    <property type="match status" value="1"/>
</dbReference>